<dbReference type="GO" id="GO:0032259">
    <property type="term" value="P:methylation"/>
    <property type="evidence" value="ECO:0007669"/>
    <property type="project" value="UniProtKB-KW"/>
</dbReference>
<sequence>MDSLFAAPVADVLTRLFDEAQAQDGPLHERFAEVAADPVALADFLAFEANDYKGTYQQLAGYYLNVSAEFGEFLYVCARARRARHVVEFGTSFGVSTIYLAAALRDGGGGRLIGTDLEPSKADRARENLSAAGLSDLVEIRVGDALETLRDDVDDGIDLVLLDGAFSLYLPVLKLLEPRLAPGALVIAENAVEESGEYLTYVRNQRHGYRTVALPFGGERGNQMSVRTI</sequence>
<evidence type="ECO:0000313" key="4">
    <source>
        <dbReference type="EMBL" id="WIM85855.1"/>
    </source>
</evidence>
<evidence type="ECO:0000256" key="2">
    <source>
        <dbReference type="ARBA" id="ARBA00022679"/>
    </source>
</evidence>
<dbReference type="Gene3D" id="3.40.50.150">
    <property type="entry name" value="Vaccinia Virus protein VP39"/>
    <property type="match status" value="1"/>
</dbReference>
<dbReference type="PANTHER" id="PTHR43167">
    <property type="entry name" value="PUTATIVE (AFU_ORTHOLOGUE AFUA_6G01830)-RELATED"/>
    <property type="match status" value="1"/>
</dbReference>
<keyword evidence="1 4" id="KW-0489">Methyltransferase</keyword>
<dbReference type="PANTHER" id="PTHR43167:SF1">
    <property type="entry name" value="PUTATIVE (AFU_ORTHOLOGUE AFUA_6G01830)-RELATED"/>
    <property type="match status" value="1"/>
</dbReference>
<keyword evidence="3" id="KW-0949">S-adenosyl-L-methionine</keyword>
<dbReference type="EMBL" id="CP126981">
    <property type="protein sequence ID" value="WIM85855.1"/>
    <property type="molecule type" value="Genomic_DNA"/>
</dbReference>
<evidence type="ECO:0000256" key="3">
    <source>
        <dbReference type="ARBA" id="ARBA00022691"/>
    </source>
</evidence>
<dbReference type="InterPro" id="IPR002935">
    <property type="entry name" value="SAM_O-MeTrfase"/>
</dbReference>
<proteinExistence type="predicted"/>
<name>A0ABY8VS76_9MYCO</name>
<evidence type="ECO:0000313" key="5">
    <source>
        <dbReference type="Proteomes" id="UP001236585"/>
    </source>
</evidence>
<evidence type="ECO:0000256" key="1">
    <source>
        <dbReference type="ARBA" id="ARBA00022603"/>
    </source>
</evidence>
<dbReference type="InterPro" id="IPR029063">
    <property type="entry name" value="SAM-dependent_MTases_sf"/>
</dbReference>
<dbReference type="Pfam" id="PF13578">
    <property type="entry name" value="Methyltransf_24"/>
    <property type="match status" value="1"/>
</dbReference>
<dbReference type="SUPFAM" id="SSF53335">
    <property type="entry name" value="S-adenosyl-L-methionine-dependent methyltransferases"/>
    <property type="match status" value="1"/>
</dbReference>
<dbReference type="EC" id="2.1.1.-" evidence="4"/>
<accession>A0ABY8VS76</accession>
<dbReference type="GO" id="GO:0008168">
    <property type="term" value="F:methyltransferase activity"/>
    <property type="evidence" value="ECO:0007669"/>
    <property type="project" value="UniProtKB-KW"/>
</dbReference>
<organism evidence="4 5">
    <name type="scientific">Candidatus Mycobacterium wuenschmannii</name>
    <dbReference type="NCBI Taxonomy" id="3027808"/>
    <lineage>
        <taxon>Bacteria</taxon>
        <taxon>Bacillati</taxon>
        <taxon>Actinomycetota</taxon>
        <taxon>Actinomycetes</taxon>
        <taxon>Mycobacteriales</taxon>
        <taxon>Mycobacteriaceae</taxon>
        <taxon>Mycobacterium</taxon>
    </lineage>
</organism>
<reference evidence="4 5" key="1">
    <citation type="journal article" date="2023" name="Microbiol. Resour. Announc.">
        <title>Complete Genome Sequence of Mycobacterium wuenschmanii, a novel Nontuberculous Mycobacterium Isolated from a captive population of Amazon Milk Frogs.</title>
        <authorList>
            <person name="Hicks J."/>
            <person name="Zeineldin M."/>
            <person name="Ward H."/>
            <person name="Wuenschmann A."/>
            <person name="Camp P."/>
            <person name="Farrell D."/>
            <person name="Lehman K."/>
            <person name="Thacker T."/>
            <person name="Cuthbert E."/>
        </authorList>
    </citation>
    <scope>NUCLEOTIDE SEQUENCE [LARGE SCALE GENOMIC DNA]</scope>
    <source>
        <strain evidence="4 5">Wuenschmanii</strain>
    </source>
</reference>
<keyword evidence="5" id="KW-1185">Reference proteome</keyword>
<dbReference type="RefSeq" id="WP_285184923.1">
    <property type="nucleotide sequence ID" value="NZ_CP126981.1"/>
</dbReference>
<dbReference type="Proteomes" id="UP001236585">
    <property type="component" value="Chromosome"/>
</dbReference>
<dbReference type="PROSITE" id="PS51682">
    <property type="entry name" value="SAM_OMT_I"/>
    <property type="match status" value="1"/>
</dbReference>
<gene>
    <name evidence="4" type="ORF">PT015_12945</name>
</gene>
<keyword evidence="2 4" id="KW-0808">Transferase</keyword>
<protein>
    <submittedName>
        <fullName evidence="4">Class I SAM-dependent methyltransferase</fullName>
        <ecNumber evidence="4">2.1.1.-</ecNumber>
    </submittedName>
</protein>